<reference evidence="1" key="1">
    <citation type="submission" date="2020-04" db="EMBL/GenBank/DDBJ databases">
        <title>A chromosome-scale assembly and high-density genetic map of the yellow drum (Nibea albiflora) genome.</title>
        <authorList>
            <person name="Xu D."/>
            <person name="Zhang W."/>
            <person name="Chen R."/>
            <person name="Tan P."/>
            <person name="Wang L."/>
            <person name="Song H."/>
            <person name="Tian L."/>
            <person name="Zhu Q."/>
            <person name="Wang B."/>
        </authorList>
    </citation>
    <scope>NUCLEOTIDE SEQUENCE</scope>
    <source>
        <strain evidence="1">ZJHYS-2018</strain>
    </source>
</reference>
<gene>
    <name evidence="1" type="primary">DNER</name>
    <name evidence="1" type="ORF">GBF38_012463</name>
</gene>
<dbReference type="Proteomes" id="UP000805704">
    <property type="component" value="Chromosome 6"/>
</dbReference>
<dbReference type="EMBL" id="CM024794">
    <property type="protein sequence ID" value="KAG8002107.1"/>
    <property type="molecule type" value="Genomic_DNA"/>
</dbReference>
<organism evidence="1 2">
    <name type="scientific">Nibea albiflora</name>
    <name type="common">Yellow drum</name>
    <name type="synonym">Corvina albiflora</name>
    <dbReference type="NCBI Taxonomy" id="240163"/>
    <lineage>
        <taxon>Eukaryota</taxon>
        <taxon>Metazoa</taxon>
        <taxon>Chordata</taxon>
        <taxon>Craniata</taxon>
        <taxon>Vertebrata</taxon>
        <taxon>Euteleostomi</taxon>
        <taxon>Actinopterygii</taxon>
        <taxon>Neopterygii</taxon>
        <taxon>Teleostei</taxon>
        <taxon>Neoteleostei</taxon>
        <taxon>Acanthomorphata</taxon>
        <taxon>Eupercaria</taxon>
        <taxon>Sciaenidae</taxon>
        <taxon>Nibea</taxon>
    </lineage>
</organism>
<accession>A0ACB7EIS8</accession>
<keyword evidence="2" id="KW-1185">Reference proteome</keyword>
<evidence type="ECO:0000313" key="1">
    <source>
        <dbReference type="EMBL" id="KAG8002107.1"/>
    </source>
</evidence>
<protein>
    <submittedName>
        <fullName evidence="1">Delta and Notch-like epidermal growth factor-related receptor</fullName>
    </submittedName>
</protein>
<feature type="non-terminal residue" evidence="1">
    <location>
        <position position="1"/>
    </location>
</feature>
<evidence type="ECO:0000313" key="2">
    <source>
        <dbReference type="Proteomes" id="UP000805704"/>
    </source>
</evidence>
<sequence length="914" mass="99425">QFFTDPCASSPCLHGNCSRSDSGEEGEPAYTCECTEGYEGERCDQILLDLPAADWDPATPSAPELATPVASTTAAATQPPQPTTIPTTTTPAPPTLQPWQPKPGQRLLVVPWEADRVTEGLHCVSPELCELTSGTLTLSLEVPEETAVKVVVNASGAPVLWRLNEEGFLRSSILNGTKMWFLQAHDGLVVPDHSLPLGQNYFLSVLRVGSPTAPEVTLRLNLTVKASSCVEPGSSFSDPQCSGKGKCITQPSESTFFCECEDGYTGIFCEEFDACHHRPCRNNGTCTDVRQGGEGRNFTCTCPPGYEGERCQLLVDHCVSQPCKNGATCFSSLAGPRCYCPEGYQGATCEQKVDPCASSPCHNNGTCYAQGPGPLGFGCSCTAGFTGPTCAQLVDFCALNPCAHGVCRSVGNSYRCLCVPGYHGLYCEEEYNECLSAPCQNYATCRDLINAYECVCTPQFEGIHCEIYKDPCLKMRCQNGGRCESAGLNVSCACPPGYLGERCEVDINECESNPCHHGGTCIDQSNGFTCHCPPGWVGPSCEIHLQWKPAHTEDTLTNMPRHSLYIIIGALCVAFVLMLIILIVGICRISRIEYQGSSRHAYQEFYNCRSIDSEFSNAIASIRHARIPALLHKRPLRSGLLLLVGGGGVGESTTGSPSPPPPPDSPYRGQPQECELLSGSCKVLTRRSWHILANRTPNLHFQTMLKTKLNVLTLRKEPLPTVIFHEPEAIELCSTTPLTKSRTHAGYKVAYLGKVTISGTQFLSGCTESAVVGLVERRALAQQQGTLPAGNSLLEIRPFQVRLHHLDEHGEASVTMDTYQVARIAYCTADHSVRPNVFAWIYREINDDLSFQMDCHAVECENKLEAKKLAHSMMEAFRKTFHSMRSDGRIHKSGSSDDFAEDSSTPEDSTPDDG</sequence>
<comment type="caution">
    <text evidence="1">The sequence shown here is derived from an EMBL/GenBank/DDBJ whole genome shotgun (WGS) entry which is preliminary data.</text>
</comment>
<name>A0ACB7EIS8_NIBAL</name>
<proteinExistence type="predicted"/>